<dbReference type="RefSeq" id="WP_146600322.1">
    <property type="nucleotide sequence ID" value="NZ_SJPY01000004.1"/>
</dbReference>
<comment type="caution">
    <text evidence="1">The sequence shown here is derived from an EMBL/GenBank/DDBJ whole genome shotgun (WGS) entry which is preliminary data.</text>
</comment>
<evidence type="ECO:0000313" key="2">
    <source>
        <dbReference type="Proteomes" id="UP000315471"/>
    </source>
</evidence>
<dbReference type="Gene3D" id="3.30.1310.10">
    <property type="entry name" value="Nucleoid-associated protein YbaB-like domain"/>
    <property type="match status" value="1"/>
</dbReference>
<dbReference type="GO" id="GO:0003677">
    <property type="term" value="F:DNA binding"/>
    <property type="evidence" value="ECO:0007669"/>
    <property type="project" value="InterPro"/>
</dbReference>
<dbReference type="OrthoDB" id="288497at2"/>
<organism evidence="1 2">
    <name type="scientific">Novipirellula aureliae</name>
    <dbReference type="NCBI Taxonomy" id="2527966"/>
    <lineage>
        <taxon>Bacteria</taxon>
        <taxon>Pseudomonadati</taxon>
        <taxon>Planctomycetota</taxon>
        <taxon>Planctomycetia</taxon>
        <taxon>Pirellulales</taxon>
        <taxon>Pirellulaceae</taxon>
        <taxon>Novipirellula</taxon>
    </lineage>
</organism>
<evidence type="ECO:0000313" key="1">
    <source>
        <dbReference type="EMBL" id="TWU41524.1"/>
    </source>
</evidence>
<name>A0A5C6DZ71_9BACT</name>
<dbReference type="InterPro" id="IPR004401">
    <property type="entry name" value="YbaB/EbfC"/>
</dbReference>
<gene>
    <name evidence="1" type="ORF">Q31b_29730</name>
</gene>
<dbReference type="SUPFAM" id="SSF82607">
    <property type="entry name" value="YbaB-like"/>
    <property type="match status" value="1"/>
</dbReference>
<dbReference type="EMBL" id="SJPY01000004">
    <property type="protein sequence ID" value="TWU41524.1"/>
    <property type="molecule type" value="Genomic_DNA"/>
</dbReference>
<dbReference type="InterPro" id="IPR036894">
    <property type="entry name" value="YbaB-like_sf"/>
</dbReference>
<dbReference type="Proteomes" id="UP000315471">
    <property type="component" value="Unassembled WGS sequence"/>
</dbReference>
<dbReference type="AlphaFoldDB" id="A0A5C6DZ71"/>
<proteinExistence type="predicted"/>
<accession>A0A5C6DZ71</accession>
<dbReference type="Pfam" id="PF02575">
    <property type="entry name" value="YbaB_DNA_bd"/>
    <property type="match status" value="1"/>
</dbReference>
<sequence length="117" mass="12143">MFKGLGNLGNIASMMGSLKDLPEKMKELNEKMKVETVSGASLDGSVVVVMNGVGQVQSVQIASESGGAALEPLVMEATNNAGAEAKQLYADAITQMVNEMDLHIPGLDNILAHLTGG</sequence>
<protein>
    <recommendedName>
        <fullName evidence="3">Nucleoid-associated protein</fullName>
    </recommendedName>
</protein>
<reference evidence="1 2" key="1">
    <citation type="submission" date="2019-02" db="EMBL/GenBank/DDBJ databases">
        <title>Deep-cultivation of Planctomycetes and their phenomic and genomic characterization uncovers novel biology.</title>
        <authorList>
            <person name="Wiegand S."/>
            <person name="Jogler M."/>
            <person name="Boedeker C."/>
            <person name="Pinto D."/>
            <person name="Vollmers J."/>
            <person name="Rivas-Marin E."/>
            <person name="Kohn T."/>
            <person name="Peeters S.H."/>
            <person name="Heuer A."/>
            <person name="Rast P."/>
            <person name="Oberbeckmann S."/>
            <person name="Bunk B."/>
            <person name="Jeske O."/>
            <person name="Meyerdierks A."/>
            <person name="Storesund J.E."/>
            <person name="Kallscheuer N."/>
            <person name="Luecker S."/>
            <person name="Lage O.M."/>
            <person name="Pohl T."/>
            <person name="Merkel B.J."/>
            <person name="Hornburger P."/>
            <person name="Mueller R.-W."/>
            <person name="Bruemmer F."/>
            <person name="Labrenz M."/>
            <person name="Spormann A.M."/>
            <person name="Op Den Camp H."/>
            <person name="Overmann J."/>
            <person name="Amann R."/>
            <person name="Jetten M.S.M."/>
            <person name="Mascher T."/>
            <person name="Medema M.H."/>
            <person name="Devos D.P."/>
            <person name="Kaster A.-K."/>
            <person name="Ovreas L."/>
            <person name="Rohde M."/>
            <person name="Galperin M.Y."/>
            <person name="Jogler C."/>
        </authorList>
    </citation>
    <scope>NUCLEOTIDE SEQUENCE [LARGE SCALE GENOMIC DNA]</scope>
    <source>
        <strain evidence="1 2">Q31b</strain>
    </source>
</reference>
<evidence type="ECO:0008006" key="3">
    <source>
        <dbReference type="Google" id="ProtNLM"/>
    </source>
</evidence>
<keyword evidence="2" id="KW-1185">Reference proteome</keyword>